<keyword evidence="3 7" id="KW-0479">Metal-binding</keyword>
<evidence type="ECO:0000256" key="4">
    <source>
        <dbReference type="ARBA" id="ARBA00022759"/>
    </source>
</evidence>
<dbReference type="GO" id="GO:0005737">
    <property type="term" value="C:cytoplasm"/>
    <property type="evidence" value="ECO:0007669"/>
    <property type="project" value="UniProtKB-SubCell"/>
</dbReference>
<dbReference type="GO" id="GO:0006364">
    <property type="term" value="P:rRNA processing"/>
    <property type="evidence" value="ECO:0007669"/>
    <property type="project" value="UniProtKB-UniRule"/>
</dbReference>
<dbReference type="GO" id="GO:0004521">
    <property type="term" value="F:RNA endonuclease activity"/>
    <property type="evidence" value="ECO:0007669"/>
    <property type="project" value="UniProtKB-UniRule"/>
</dbReference>
<dbReference type="OrthoDB" id="9807740at2"/>
<dbReference type="GO" id="GO:0008270">
    <property type="term" value="F:zinc ion binding"/>
    <property type="evidence" value="ECO:0007669"/>
    <property type="project" value="UniProtKB-UniRule"/>
</dbReference>
<dbReference type="AlphaFoldDB" id="A0A2C9DD07"/>
<reference evidence="9" key="1">
    <citation type="submission" date="2017-09" db="EMBL/GenBank/DDBJ databases">
        <title>Genome sequence of Nannocystis excedens DSM 71.</title>
        <authorList>
            <person name="Blom J."/>
        </authorList>
    </citation>
    <scope>NUCLEOTIDE SEQUENCE [LARGE SCALE GENOMIC DNA]</scope>
    <source>
        <strain evidence="9">type strain: E19</strain>
    </source>
</reference>
<dbReference type="Proteomes" id="UP000223606">
    <property type="component" value="Chromosome 1"/>
</dbReference>
<accession>A0A2C9DD07</accession>
<dbReference type="PROSITE" id="PS01306">
    <property type="entry name" value="UPF0054"/>
    <property type="match status" value="1"/>
</dbReference>
<proteinExistence type="inferred from homology"/>
<protein>
    <recommendedName>
        <fullName evidence="7">Endoribonuclease YbeY</fullName>
        <ecNumber evidence="7">3.1.-.-</ecNumber>
    </recommendedName>
</protein>
<dbReference type="PANTHER" id="PTHR46986:SF1">
    <property type="entry name" value="ENDORIBONUCLEASE YBEY, CHLOROPLASTIC"/>
    <property type="match status" value="1"/>
</dbReference>
<name>A0A2C9DD07_9HYPH</name>
<dbReference type="NCBIfam" id="TIGR00043">
    <property type="entry name" value="rRNA maturation RNase YbeY"/>
    <property type="match status" value="1"/>
</dbReference>
<dbReference type="InterPro" id="IPR002036">
    <property type="entry name" value="YbeY"/>
</dbReference>
<keyword evidence="7" id="KW-0963">Cytoplasm</keyword>
<dbReference type="SUPFAM" id="SSF55486">
    <property type="entry name" value="Metalloproteases ('zincins'), catalytic domain"/>
    <property type="match status" value="1"/>
</dbReference>
<gene>
    <name evidence="7 8" type="primary">ybeY</name>
    <name evidence="8" type="ORF">HDIA_4663</name>
</gene>
<dbReference type="RefSeq" id="WP_157775796.1">
    <property type="nucleotide sequence ID" value="NZ_LT960614.1"/>
</dbReference>
<keyword evidence="2 7" id="KW-0540">Nuclease</keyword>
<dbReference type="KEGG" id="hdi:HDIA_4663"/>
<keyword evidence="4 7" id="KW-0255">Endonuclease</keyword>
<dbReference type="Pfam" id="PF02130">
    <property type="entry name" value="YbeY"/>
    <property type="match status" value="1"/>
</dbReference>
<comment type="function">
    <text evidence="7">Single strand-specific metallo-endoribonuclease involved in late-stage 70S ribosome quality control and in maturation of the 3' terminus of the 16S rRNA.</text>
</comment>
<keyword evidence="7" id="KW-0698">rRNA processing</keyword>
<evidence type="ECO:0000256" key="7">
    <source>
        <dbReference type="HAMAP-Rule" id="MF_00009"/>
    </source>
</evidence>
<dbReference type="InterPro" id="IPR023091">
    <property type="entry name" value="MetalPrtase_cat_dom_sf_prd"/>
</dbReference>
<dbReference type="HAMAP" id="MF_00009">
    <property type="entry name" value="Endoribonucl_YbeY"/>
    <property type="match status" value="1"/>
</dbReference>
<evidence type="ECO:0000313" key="8">
    <source>
        <dbReference type="EMBL" id="SON58204.1"/>
    </source>
</evidence>
<comment type="subcellular location">
    <subcellularLocation>
        <location evidence="7">Cytoplasm</location>
    </subcellularLocation>
</comment>
<evidence type="ECO:0000256" key="5">
    <source>
        <dbReference type="ARBA" id="ARBA00022801"/>
    </source>
</evidence>
<evidence type="ECO:0000256" key="1">
    <source>
        <dbReference type="ARBA" id="ARBA00010875"/>
    </source>
</evidence>
<feature type="binding site" evidence="7">
    <location>
        <position position="143"/>
    </location>
    <ligand>
        <name>Zn(2+)</name>
        <dbReference type="ChEBI" id="CHEBI:29105"/>
        <note>catalytic</note>
    </ligand>
</feature>
<dbReference type="Gene3D" id="3.40.390.30">
    <property type="entry name" value="Metalloproteases ('zincins'), catalytic domain"/>
    <property type="match status" value="1"/>
</dbReference>
<comment type="similarity">
    <text evidence="1 7">Belongs to the endoribonuclease YbeY family.</text>
</comment>
<comment type="cofactor">
    <cofactor evidence="7">
        <name>Zn(2+)</name>
        <dbReference type="ChEBI" id="CHEBI:29105"/>
    </cofactor>
    <text evidence="7">Binds 1 zinc ion.</text>
</comment>
<dbReference type="GO" id="GO:0004222">
    <property type="term" value="F:metalloendopeptidase activity"/>
    <property type="evidence" value="ECO:0007669"/>
    <property type="project" value="InterPro"/>
</dbReference>
<keyword evidence="7" id="KW-0690">Ribosome biogenesis</keyword>
<keyword evidence="9" id="KW-1185">Reference proteome</keyword>
<dbReference type="EC" id="3.1.-.-" evidence="7"/>
<evidence type="ECO:0000313" key="9">
    <source>
        <dbReference type="Proteomes" id="UP000223606"/>
    </source>
</evidence>
<organism evidence="8 9">
    <name type="scientific">Hartmannibacter diazotrophicus</name>
    <dbReference type="NCBI Taxonomy" id="1482074"/>
    <lineage>
        <taxon>Bacteria</taxon>
        <taxon>Pseudomonadati</taxon>
        <taxon>Pseudomonadota</taxon>
        <taxon>Alphaproteobacteria</taxon>
        <taxon>Hyphomicrobiales</taxon>
        <taxon>Pleomorphomonadaceae</taxon>
        <taxon>Hartmannibacter</taxon>
    </lineage>
</organism>
<dbReference type="InterPro" id="IPR020549">
    <property type="entry name" value="YbeY_CS"/>
</dbReference>
<sequence>MVASALQDTHDPLLSVDLAVEDEGWLQGRDEASMAAWIEDIAAAVLGLVPETVLPGSEVAVVLTDDASIREINREHRGFDKPTNVLSFPMSPPDAKVFGPMVGDIVVARETVEREAAEAGIPFDHHFTHMIVHGILHLLGYDHIDDAEAEEMEGLETAILAHLAIPDPYADSEPA</sequence>
<dbReference type="PANTHER" id="PTHR46986">
    <property type="entry name" value="ENDORIBONUCLEASE YBEY, CHLOROPLASTIC"/>
    <property type="match status" value="1"/>
</dbReference>
<dbReference type="EMBL" id="LT960614">
    <property type="protein sequence ID" value="SON58204.1"/>
    <property type="molecule type" value="Genomic_DNA"/>
</dbReference>
<keyword evidence="6 7" id="KW-0862">Zinc</keyword>
<evidence type="ECO:0000256" key="2">
    <source>
        <dbReference type="ARBA" id="ARBA00022722"/>
    </source>
</evidence>
<evidence type="ECO:0000256" key="3">
    <source>
        <dbReference type="ARBA" id="ARBA00022723"/>
    </source>
</evidence>
<keyword evidence="5 7" id="KW-0378">Hydrolase</keyword>
<evidence type="ECO:0000256" key="6">
    <source>
        <dbReference type="ARBA" id="ARBA00022833"/>
    </source>
</evidence>
<feature type="binding site" evidence="7">
    <location>
        <position position="137"/>
    </location>
    <ligand>
        <name>Zn(2+)</name>
        <dbReference type="ChEBI" id="CHEBI:29105"/>
        <note>catalytic</note>
    </ligand>
</feature>
<feature type="binding site" evidence="7">
    <location>
        <position position="133"/>
    </location>
    <ligand>
        <name>Zn(2+)</name>
        <dbReference type="ChEBI" id="CHEBI:29105"/>
        <note>catalytic</note>
    </ligand>
</feature>